<dbReference type="GeneID" id="90002524"/>
<dbReference type="SUPFAM" id="SSF54277">
    <property type="entry name" value="CAD &amp; PB1 domains"/>
    <property type="match status" value="1"/>
</dbReference>
<name>A0ABR0RF51_9EURO</name>
<gene>
    <name evidence="7" type="primary">BEM1</name>
    <name evidence="7" type="ORF">PMZ80_009075</name>
</gene>
<feature type="compositionally biased region" description="Polar residues" evidence="3">
    <location>
        <begin position="226"/>
        <end position="235"/>
    </location>
</feature>
<feature type="compositionally biased region" description="Low complexity" evidence="3">
    <location>
        <begin position="1046"/>
        <end position="1064"/>
    </location>
</feature>
<evidence type="ECO:0000256" key="3">
    <source>
        <dbReference type="SAM" id="MobiDB-lite"/>
    </source>
</evidence>
<evidence type="ECO:0000256" key="2">
    <source>
        <dbReference type="PROSITE-ProRule" id="PRU00192"/>
    </source>
</evidence>
<feature type="compositionally biased region" description="Polar residues" evidence="3">
    <location>
        <begin position="170"/>
        <end position="179"/>
    </location>
</feature>
<keyword evidence="8" id="KW-1185">Reference proteome</keyword>
<dbReference type="Gene3D" id="2.30.30.40">
    <property type="entry name" value="SH3 Domains"/>
    <property type="match status" value="2"/>
</dbReference>
<dbReference type="PROSITE" id="PS50195">
    <property type="entry name" value="PX"/>
    <property type="match status" value="1"/>
</dbReference>
<dbReference type="SMART" id="SM00326">
    <property type="entry name" value="SH3"/>
    <property type="match status" value="2"/>
</dbReference>
<protein>
    <submittedName>
        <fullName evidence="7">Bud emergence protein 1</fullName>
    </submittedName>
</protein>
<dbReference type="Proteomes" id="UP001334248">
    <property type="component" value="Unassembled WGS sequence"/>
</dbReference>
<evidence type="ECO:0000313" key="7">
    <source>
        <dbReference type="EMBL" id="KAK5938883.1"/>
    </source>
</evidence>
<feature type="region of interest" description="Disordered" evidence="3">
    <location>
        <begin position="653"/>
        <end position="674"/>
    </location>
</feature>
<evidence type="ECO:0000313" key="8">
    <source>
        <dbReference type="Proteomes" id="UP001334248"/>
    </source>
</evidence>
<dbReference type="Pfam" id="PF00018">
    <property type="entry name" value="SH3_1"/>
    <property type="match status" value="2"/>
</dbReference>
<dbReference type="InterPro" id="IPR036028">
    <property type="entry name" value="SH3-like_dom_sf"/>
</dbReference>
<dbReference type="InterPro" id="IPR005062">
    <property type="entry name" value="SAC3/GANP/THP3_conserved"/>
</dbReference>
<dbReference type="Gene3D" id="1.25.40.990">
    <property type="match status" value="1"/>
</dbReference>
<feature type="region of interest" description="Disordered" evidence="3">
    <location>
        <begin position="531"/>
        <end position="555"/>
    </location>
</feature>
<dbReference type="InterPro" id="IPR000270">
    <property type="entry name" value="PB1_dom"/>
</dbReference>
<dbReference type="InterPro" id="IPR035548">
    <property type="entry name" value="Bem1/Scd2_SH3_1"/>
</dbReference>
<dbReference type="Gene3D" id="3.30.1520.10">
    <property type="entry name" value="Phox-like domain"/>
    <property type="match status" value="1"/>
</dbReference>
<feature type="domain" description="SH3" evidence="4">
    <location>
        <begin position="680"/>
        <end position="742"/>
    </location>
</feature>
<feature type="region of interest" description="Disordered" evidence="3">
    <location>
        <begin position="151"/>
        <end position="269"/>
    </location>
</feature>
<dbReference type="InterPro" id="IPR035549">
    <property type="entry name" value="Bem1/Scd2_SH3_2"/>
</dbReference>
<feature type="compositionally biased region" description="Pro residues" evidence="3">
    <location>
        <begin position="152"/>
        <end position="162"/>
    </location>
</feature>
<accession>A0ABR0RF51</accession>
<comment type="caution">
    <text evidence="7">The sequence shown here is derived from an EMBL/GenBank/DDBJ whole genome shotgun (WGS) entry which is preliminary data.</text>
</comment>
<feature type="compositionally biased region" description="Polar residues" evidence="3">
    <location>
        <begin position="969"/>
        <end position="988"/>
    </location>
</feature>
<dbReference type="PROSITE" id="PS50250">
    <property type="entry name" value="PCI"/>
    <property type="match status" value="1"/>
</dbReference>
<dbReference type="InterPro" id="IPR036871">
    <property type="entry name" value="PX_dom_sf"/>
</dbReference>
<sequence>MYSASGAPPWQSNGGYGQPNGHPAYISVPTRNPYASSLPPPPTYIPQPLNHHPSAPPPPAAVASPTPSNESRPKTAWSPAVREYVNRCFAAEFQIPGIERSEMETRLREVITNAAQNNMLNLHNWATMPLPQQMIAEDRKRATLGLQSLPPNFVPPPPPPVPLSFIPGSRTPQSMSSGSEVLRKRKSSELSVDVDNVQPPWKSKKGGSLEDRMSAPDKRQKFDTGPMSSKSNISLEQRRRRFDNGGSGSSSPRKTAVTPPPAEPLGPVVGCSQKLEKNYFRLTSAPNPNDVRPLEVLRDTLELLKKKWRKDNNYGYICDQFKSLRQDLTVQHIKNSFTTDVYEIHARIALEKGDKGEYNQCQSQLRSLYKQNLGGHPHEFKAYRILYHIYTCNKTDMNDMLSELTPADKQSEEIKHALAVRSALALGNYHQFFKLYNDPPKMGAYLMDMFIERERIAALAVISKSYKPAIRLRFITEELTFESEAEAAQFIMDHGGQELLEEKDDYVQMKTNNRLWEDAKTAAFKSAIRRSLKNDKSSDPRASHQSRPSLHQKSASAIIPPKKVIKALYDYEPTNKNGEELAFHKGDFFHVISREDDTEWYEACNPLLPAAKGLVPVAFFEVIGKQQRQSGQSVSSIPGHDSGFSEKGLSTATTLQDHLSSAPPKTASMHSRAPSSARAGAMVYGVVLYDFNAERADELDARKGEAIIVVAQSNPEWFVAKPIGRLGGPGLIPVSFIEIKDTMTGSAVADPLAAVKAAGVPRVEEWKRTAAEYKNSSISLGQINTPQIGGAQQVTQGMERISLQSQQREPQVQQSRPSQQSQPPQQKQQQLLAPIQASVPRYCFDNDMYWYIIEAQMSDGRWWELSRYYADFYDFQIALLEKYPEEAGNVKGKPRSLPFMPGPVAHVTDAISNGRRQNLDEYIKKIVAQPDHIREDMLVRQLFAPKPGQDYEIDPSALEDDYRLSGHSLAQTQSRHSSSAASMQQSLHSAYGGMPPPGSMRNGPPGGGPPPPGHHQRPSQGYNPQQQPQQNGGPPISSHPALHSQASNLTTNSTGTTSSATAQNKPDAMASIANGPAMKVKLEFEKEIIVIRVQLDVKFKELKQKVKERLRILPEFDIGLKYRDDGTGGVAPLENDGQLAVAKEQRNFRIVVEYA</sequence>
<dbReference type="PANTHER" id="PTHR12436:SF4">
    <property type="entry name" value="LEUKOCYTE RECEPTOR CLUSTER MEMBER 8"/>
    <property type="match status" value="1"/>
</dbReference>
<evidence type="ECO:0000259" key="6">
    <source>
        <dbReference type="PROSITE" id="PS50250"/>
    </source>
</evidence>
<feature type="domain" description="PCI" evidence="6">
    <location>
        <begin position="354"/>
        <end position="523"/>
    </location>
</feature>
<keyword evidence="1 2" id="KW-0728">SH3 domain</keyword>
<dbReference type="Pfam" id="PF03399">
    <property type="entry name" value="SAC3_GANP"/>
    <property type="match status" value="1"/>
</dbReference>
<dbReference type="InterPro" id="IPR001683">
    <property type="entry name" value="PX_dom"/>
</dbReference>
<proteinExistence type="predicted"/>
<feature type="compositionally biased region" description="Low complexity" evidence="3">
    <location>
        <begin position="1018"/>
        <end position="1035"/>
    </location>
</feature>
<dbReference type="InterPro" id="IPR045107">
    <property type="entry name" value="SAC3/GANP/THP3"/>
</dbReference>
<feature type="compositionally biased region" description="Basic and acidic residues" evidence="3">
    <location>
        <begin position="207"/>
        <end position="222"/>
    </location>
</feature>
<dbReference type="InterPro" id="IPR035550">
    <property type="entry name" value="Bem1/Scd2_PX"/>
</dbReference>
<dbReference type="CDD" id="cd05992">
    <property type="entry name" value="PB1"/>
    <property type="match status" value="1"/>
</dbReference>
<dbReference type="CDD" id="cd11879">
    <property type="entry name" value="SH3_Bem1p_2"/>
    <property type="match status" value="1"/>
</dbReference>
<dbReference type="CDD" id="cd11878">
    <property type="entry name" value="SH3_Bem1p_1"/>
    <property type="match status" value="1"/>
</dbReference>
<dbReference type="RefSeq" id="XP_064726973.1">
    <property type="nucleotide sequence ID" value="XM_064877471.1"/>
</dbReference>
<dbReference type="SUPFAM" id="SSF64268">
    <property type="entry name" value="PX domain"/>
    <property type="match status" value="1"/>
</dbReference>
<dbReference type="EMBL" id="JAVHJV010000012">
    <property type="protein sequence ID" value="KAK5938883.1"/>
    <property type="molecule type" value="Genomic_DNA"/>
</dbReference>
<dbReference type="InterPro" id="IPR001452">
    <property type="entry name" value="SH3_domain"/>
</dbReference>
<dbReference type="PANTHER" id="PTHR12436">
    <property type="entry name" value="80 KDA MCM3-ASSOCIATED PROTEIN"/>
    <property type="match status" value="1"/>
</dbReference>
<feature type="region of interest" description="Disordered" evidence="3">
    <location>
        <begin position="969"/>
        <end position="1065"/>
    </location>
</feature>
<dbReference type="SMART" id="SM00666">
    <property type="entry name" value="PB1"/>
    <property type="match status" value="1"/>
</dbReference>
<evidence type="ECO:0000259" key="5">
    <source>
        <dbReference type="PROSITE" id="PS50195"/>
    </source>
</evidence>
<feature type="domain" description="PX" evidence="5">
    <location>
        <begin position="829"/>
        <end position="950"/>
    </location>
</feature>
<feature type="compositionally biased region" description="Polar residues" evidence="3">
    <location>
        <begin position="543"/>
        <end position="555"/>
    </location>
</feature>
<dbReference type="Pfam" id="PF00787">
    <property type="entry name" value="PX"/>
    <property type="match status" value="1"/>
</dbReference>
<feature type="domain" description="SH3" evidence="4">
    <location>
        <begin position="560"/>
        <end position="625"/>
    </location>
</feature>
<dbReference type="InterPro" id="IPR000717">
    <property type="entry name" value="PCI_dom"/>
</dbReference>
<dbReference type="Pfam" id="PF00564">
    <property type="entry name" value="PB1"/>
    <property type="match status" value="1"/>
</dbReference>
<dbReference type="PROSITE" id="PS50002">
    <property type="entry name" value="SH3"/>
    <property type="match status" value="2"/>
</dbReference>
<feature type="region of interest" description="Disordered" evidence="3">
    <location>
        <begin position="802"/>
        <end position="831"/>
    </location>
</feature>
<feature type="compositionally biased region" description="Basic and acidic residues" evidence="3">
    <location>
        <begin position="532"/>
        <end position="542"/>
    </location>
</feature>
<feature type="compositionally biased region" description="Low complexity" evidence="3">
    <location>
        <begin position="804"/>
        <end position="830"/>
    </location>
</feature>
<evidence type="ECO:0000256" key="1">
    <source>
        <dbReference type="ARBA" id="ARBA00022443"/>
    </source>
</evidence>
<dbReference type="SMART" id="SM00312">
    <property type="entry name" value="PX"/>
    <property type="match status" value="1"/>
</dbReference>
<dbReference type="CDD" id="cd06890">
    <property type="entry name" value="PX_Bem1p"/>
    <property type="match status" value="1"/>
</dbReference>
<feature type="region of interest" description="Disordered" evidence="3">
    <location>
        <begin position="1"/>
        <end position="77"/>
    </location>
</feature>
<reference evidence="7 8" key="1">
    <citation type="journal article" date="2023" name="Res Sq">
        <title>Genomic and morphological characterization of Knufia obscura isolated from the Mars 2020 spacecraft assembly facility.</title>
        <authorList>
            <person name="Chander A.M."/>
            <person name="Teixeira M.M."/>
            <person name="Singh N.K."/>
            <person name="Williams M.P."/>
            <person name="Parker C.W."/>
            <person name="Leo P."/>
            <person name="Stajich J.E."/>
            <person name="Torok T."/>
            <person name="Tighe S."/>
            <person name="Mason C.E."/>
            <person name="Venkateswaran K."/>
        </authorList>
    </citation>
    <scope>NUCLEOTIDE SEQUENCE [LARGE SCALE GENOMIC DNA]</scope>
    <source>
        <strain evidence="7 8">CCFEE 5817</strain>
    </source>
</reference>
<evidence type="ECO:0000259" key="4">
    <source>
        <dbReference type="PROSITE" id="PS50002"/>
    </source>
</evidence>
<organism evidence="7 8">
    <name type="scientific">Knufia obscura</name>
    <dbReference type="NCBI Taxonomy" id="1635080"/>
    <lineage>
        <taxon>Eukaryota</taxon>
        <taxon>Fungi</taxon>
        <taxon>Dikarya</taxon>
        <taxon>Ascomycota</taxon>
        <taxon>Pezizomycotina</taxon>
        <taxon>Eurotiomycetes</taxon>
        <taxon>Chaetothyriomycetidae</taxon>
        <taxon>Chaetothyriales</taxon>
        <taxon>Trichomeriaceae</taxon>
        <taxon>Knufia</taxon>
    </lineage>
</organism>
<dbReference type="Gene3D" id="3.10.20.90">
    <property type="entry name" value="Phosphatidylinositol 3-kinase Catalytic Subunit, Chain A, domain 1"/>
    <property type="match status" value="1"/>
</dbReference>
<dbReference type="SUPFAM" id="SSF50044">
    <property type="entry name" value="SH3-domain"/>
    <property type="match status" value="2"/>
</dbReference>